<comment type="caution">
    <text evidence="2">The sequence shown here is derived from an EMBL/GenBank/DDBJ whole genome shotgun (WGS) entry which is preliminary data.</text>
</comment>
<feature type="region of interest" description="Disordered" evidence="1">
    <location>
        <begin position="18"/>
        <end position="43"/>
    </location>
</feature>
<evidence type="ECO:0000313" key="2">
    <source>
        <dbReference type="EMBL" id="OXC79206.1"/>
    </source>
</evidence>
<name>A0A226X6X1_CABSO</name>
<dbReference type="Proteomes" id="UP000214720">
    <property type="component" value="Unassembled WGS sequence"/>
</dbReference>
<organism evidence="2 3">
    <name type="scientific">Caballeronia sordidicola</name>
    <name type="common">Burkholderia sordidicola</name>
    <dbReference type="NCBI Taxonomy" id="196367"/>
    <lineage>
        <taxon>Bacteria</taxon>
        <taxon>Pseudomonadati</taxon>
        <taxon>Pseudomonadota</taxon>
        <taxon>Betaproteobacteria</taxon>
        <taxon>Burkholderiales</taxon>
        <taxon>Burkholderiaceae</taxon>
        <taxon>Caballeronia</taxon>
    </lineage>
</organism>
<gene>
    <name evidence="2" type="ORF">BSU04_08530</name>
</gene>
<proteinExistence type="predicted"/>
<evidence type="ECO:0000256" key="1">
    <source>
        <dbReference type="SAM" id="MobiDB-lite"/>
    </source>
</evidence>
<dbReference type="EMBL" id="MTHB01000046">
    <property type="protein sequence ID" value="OXC79206.1"/>
    <property type="molecule type" value="Genomic_DNA"/>
</dbReference>
<reference evidence="3" key="1">
    <citation type="submission" date="2017-01" db="EMBL/GenBank/DDBJ databases">
        <title>Genome Analysis of Deinococcus marmoris KOPRI26562.</title>
        <authorList>
            <person name="Kim J.H."/>
            <person name="Oh H.-M."/>
        </authorList>
    </citation>
    <scope>NUCLEOTIDE SEQUENCE [LARGE SCALE GENOMIC DNA]</scope>
    <source>
        <strain evidence="3">PAMC 26633</strain>
    </source>
</reference>
<protein>
    <submittedName>
        <fullName evidence="2">Uncharacterized protein</fullName>
    </submittedName>
</protein>
<evidence type="ECO:0000313" key="3">
    <source>
        <dbReference type="Proteomes" id="UP000214720"/>
    </source>
</evidence>
<accession>A0A226X6X1</accession>
<dbReference type="AlphaFoldDB" id="A0A226X6X1"/>
<sequence>MEDGETFQMVVLTDCKDMDRHSIPTPAPPKARGAASGSGINAG</sequence>